<sequence length="99" mass="10934">MRFLNLADEKPLRSGDSLELDEAADIERLGGGFLMLRVKGGDGLVIDDLGNWIIEQVAHMHLGFAIVIAGTWKNPAFNNLPVNLRVRIDLNGRGFVTFT</sequence>
<name>A0A0G1XGQ1_9BACT</name>
<evidence type="ECO:0000313" key="2">
    <source>
        <dbReference type="Proteomes" id="UP000034846"/>
    </source>
</evidence>
<reference evidence="1 2" key="1">
    <citation type="journal article" date="2015" name="Nature">
        <title>rRNA introns, odd ribosomes, and small enigmatic genomes across a large radiation of phyla.</title>
        <authorList>
            <person name="Brown C.T."/>
            <person name="Hug L.A."/>
            <person name="Thomas B.C."/>
            <person name="Sharon I."/>
            <person name="Castelle C.J."/>
            <person name="Singh A."/>
            <person name="Wilkins M.J."/>
            <person name="Williams K.H."/>
            <person name="Banfield J.F."/>
        </authorList>
    </citation>
    <scope>NUCLEOTIDE SEQUENCE [LARGE SCALE GENOMIC DNA]</scope>
</reference>
<dbReference type="EMBL" id="LCRD01000023">
    <property type="protein sequence ID" value="KKW30085.1"/>
    <property type="molecule type" value="Genomic_DNA"/>
</dbReference>
<dbReference type="AlphaFoldDB" id="A0A0G1XGQ1"/>
<organism evidence="1 2">
    <name type="scientific">Candidatus Uhrbacteria bacterium GW2011_GWD2_52_7</name>
    <dbReference type="NCBI Taxonomy" id="1618989"/>
    <lineage>
        <taxon>Bacteria</taxon>
        <taxon>Candidatus Uhriibacteriota</taxon>
    </lineage>
</organism>
<protein>
    <submittedName>
        <fullName evidence="1">Uncharacterized protein</fullName>
    </submittedName>
</protein>
<accession>A0A0G1XGQ1</accession>
<evidence type="ECO:0000313" key="1">
    <source>
        <dbReference type="EMBL" id="KKW30085.1"/>
    </source>
</evidence>
<proteinExistence type="predicted"/>
<comment type="caution">
    <text evidence="1">The sequence shown here is derived from an EMBL/GenBank/DDBJ whole genome shotgun (WGS) entry which is preliminary data.</text>
</comment>
<gene>
    <name evidence="1" type="ORF">UY72_C0023G0007</name>
</gene>
<dbReference type="Proteomes" id="UP000034846">
    <property type="component" value="Unassembled WGS sequence"/>
</dbReference>